<dbReference type="CDD" id="cd14326">
    <property type="entry name" value="UBA_UBL7"/>
    <property type="match status" value="1"/>
</dbReference>
<accession>A0A8K0K357</accession>
<dbReference type="AlphaFoldDB" id="A0A8K0K357"/>
<dbReference type="GO" id="GO:0005829">
    <property type="term" value="C:cytosol"/>
    <property type="evidence" value="ECO:0007669"/>
    <property type="project" value="TreeGrafter"/>
</dbReference>
<dbReference type="InterPro" id="IPR047878">
    <property type="entry name" value="UBL7_UBA"/>
</dbReference>
<evidence type="ECO:0000313" key="5">
    <source>
        <dbReference type="Proteomes" id="UP000792457"/>
    </source>
</evidence>
<evidence type="ECO:0008006" key="6">
    <source>
        <dbReference type="Google" id="ProtNLM"/>
    </source>
</evidence>
<dbReference type="Proteomes" id="UP000792457">
    <property type="component" value="Unassembled WGS sequence"/>
</dbReference>
<evidence type="ECO:0000313" key="4">
    <source>
        <dbReference type="EMBL" id="KAG8226724.1"/>
    </source>
</evidence>
<feature type="region of interest" description="Disordered" evidence="1">
    <location>
        <begin position="325"/>
        <end position="363"/>
    </location>
</feature>
<dbReference type="GO" id="GO:0031593">
    <property type="term" value="F:polyubiquitin modification-dependent protein binding"/>
    <property type="evidence" value="ECO:0007669"/>
    <property type="project" value="TreeGrafter"/>
</dbReference>
<dbReference type="Pfam" id="PF00240">
    <property type="entry name" value="ubiquitin"/>
    <property type="match status" value="1"/>
</dbReference>
<sequence>MLFAEHPVPSNGQYIYPSSAKTIFRNDHVIFKLIPTAIHNKVNRHCRSIVLRFFPIVAQLSSHGISIESIYRIPSRYSRFLESAEKYCSIGNASRSLFSCNIYLNFKTQKELMVIIAYNGLDRNRRMSEGDPKEPGDQTPLTLILALFIYPECFLMKGYENSELSVVDDVKTVASKESHVPKESLVVTFREQILKDEASLKSYGIRSGDTLVVTRSFLENSAPEPKKLTESEIQTLIKTYKGYKRDPKSKAVFEKLTNETFFKKLLDTVPELEDDFSGYALVKNPRLFIQMGNEEVIRRAIECHPWVVEAAWNFMAIVEEERLNMPDVPENTNNNAVSDDDDVESPQVPDHQPGPLTAGERLRDEPVVTATQLAAALAAALGGPSTSRSPPSSPPVSSRPPIFHPTTGGHDFVTPEMFNDAVQRAYANMSARSADGAHPSSRQLEQPPELTREQLAHQMSQMQELGLVDEAVNLRALRITGGDVQGAVDLIFGGLWLGDEGPEVELESMQESE</sequence>
<reference evidence="4" key="2">
    <citation type="submission" date="2017-10" db="EMBL/GenBank/DDBJ databases">
        <title>Ladona fulva Genome sequencing and assembly.</title>
        <authorList>
            <person name="Murali S."/>
            <person name="Richards S."/>
            <person name="Bandaranaike D."/>
            <person name="Bellair M."/>
            <person name="Blankenburg K."/>
            <person name="Chao H."/>
            <person name="Dinh H."/>
            <person name="Doddapaneni H."/>
            <person name="Dugan-Rocha S."/>
            <person name="Elkadiri S."/>
            <person name="Gnanaolivu R."/>
            <person name="Hernandez B."/>
            <person name="Skinner E."/>
            <person name="Javaid M."/>
            <person name="Lee S."/>
            <person name="Li M."/>
            <person name="Ming W."/>
            <person name="Munidasa M."/>
            <person name="Muniz J."/>
            <person name="Nguyen L."/>
            <person name="Hughes D."/>
            <person name="Osuji N."/>
            <person name="Pu L.-L."/>
            <person name="Puazo M."/>
            <person name="Qu C."/>
            <person name="Quiroz J."/>
            <person name="Raj R."/>
            <person name="Weissenberger G."/>
            <person name="Xin Y."/>
            <person name="Zou X."/>
            <person name="Han Y."/>
            <person name="Worley K."/>
            <person name="Muzny D."/>
            <person name="Gibbs R."/>
        </authorList>
    </citation>
    <scope>NUCLEOTIDE SEQUENCE</scope>
    <source>
        <strain evidence="4">Sampled in the wild</strain>
    </source>
</reference>
<feature type="domain" description="UBA" evidence="2">
    <location>
        <begin position="449"/>
        <end position="494"/>
    </location>
</feature>
<dbReference type="InterPro" id="IPR015940">
    <property type="entry name" value="UBA"/>
</dbReference>
<dbReference type="InterPro" id="IPR000626">
    <property type="entry name" value="Ubiquitin-like_dom"/>
</dbReference>
<proteinExistence type="predicted"/>
<dbReference type="InterPro" id="IPR029071">
    <property type="entry name" value="Ubiquitin-like_domsf"/>
</dbReference>
<dbReference type="InterPro" id="IPR009060">
    <property type="entry name" value="UBA-like_sf"/>
</dbReference>
<name>A0A8K0K357_LADFU</name>
<dbReference type="PANTHER" id="PTHR10677">
    <property type="entry name" value="UBIQUILIN"/>
    <property type="match status" value="1"/>
</dbReference>
<dbReference type="EMBL" id="KZ308294">
    <property type="protein sequence ID" value="KAG8226724.1"/>
    <property type="molecule type" value="Genomic_DNA"/>
</dbReference>
<dbReference type="InterPro" id="IPR015496">
    <property type="entry name" value="Ubiquilin"/>
</dbReference>
<comment type="caution">
    <text evidence="4">The sequence shown here is derived from an EMBL/GenBank/DDBJ whole genome shotgun (WGS) entry which is preliminary data.</text>
</comment>
<dbReference type="OrthoDB" id="10016665at2759"/>
<dbReference type="Gene3D" id="1.10.8.10">
    <property type="entry name" value="DNA helicase RuvA subunit, C-terminal domain"/>
    <property type="match status" value="1"/>
</dbReference>
<protein>
    <recommendedName>
        <fullName evidence="6">Ubiquitin-like protein 7</fullName>
    </recommendedName>
</protein>
<dbReference type="SUPFAM" id="SSF46934">
    <property type="entry name" value="UBA-like"/>
    <property type="match status" value="1"/>
</dbReference>
<reference evidence="4" key="1">
    <citation type="submission" date="2013-04" db="EMBL/GenBank/DDBJ databases">
        <authorList>
            <person name="Qu J."/>
            <person name="Murali S.C."/>
            <person name="Bandaranaike D."/>
            <person name="Bellair M."/>
            <person name="Blankenburg K."/>
            <person name="Chao H."/>
            <person name="Dinh H."/>
            <person name="Doddapaneni H."/>
            <person name="Downs B."/>
            <person name="Dugan-Rocha S."/>
            <person name="Elkadiri S."/>
            <person name="Gnanaolivu R.D."/>
            <person name="Hernandez B."/>
            <person name="Javaid M."/>
            <person name="Jayaseelan J.C."/>
            <person name="Lee S."/>
            <person name="Li M."/>
            <person name="Ming W."/>
            <person name="Munidasa M."/>
            <person name="Muniz J."/>
            <person name="Nguyen L."/>
            <person name="Ongeri F."/>
            <person name="Osuji N."/>
            <person name="Pu L.-L."/>
            <person name="Puazo M."/>
            <person name="Qu C."/>
            <person name="Quiroz J."/>
            <person name="Raj R."/>
            <person name="Weissenberger G."/>
            <person name="Xin Y."/>
            <person name="Zou X."/>
            <person name="Han Y."/>
            <person name="Richards S."/>
            <person name="Worley K."/>
            <person name="Muzny D."/>
            <person name="Gibbs R."/>
        </authorList>
    </citation>
    <scope>NUCLEOTIDE SEQUENCE</scope>
    <source>
        <strain evidence="4">Sampled in the wild</strain>
    </source>
</reference>
<feature type="compositionally biased region" description="Low complexity" evidence="1">
    <location>
        <begin position="380"/>
        <end position="390"/>
    </location>
</feature>
<dbReference type="Gene3D" id="3.10.20.90">
    <property type="entry name" value="Phosphatidylinositol 3-kinase Catalytic Subunit, Chain A, domain 1"/>
    <property type="match status" value="1"/>
</dbReference>
<dbReference type="SUPFAM" id="SSF54236">
    <property type="entry name" value="Ubiquitin-like"/>
    <property type="match status" value="1"/>
</dbReference>
<evidence type="ECO:0000256" key="1">
    <source>
        <dbReference type="SAM" id="MobiDB-lite"/>
    </source>
</evidence>
<dbReference type="PROSITE" id="PS50030">
    <property type="entry name" value="UBA"/>
    <property type="match status" value="1"/>
</dbReference>
<evidence type="ECO:0000259" key="3">
    <source>
        <dbReference type="PROSITE" id="PS50053"/>
    </source>
</evidence>
<dbReference type="GO" id="GO:0006511">
    <property type="term" value="P:ubiquitin-dependent protein catabolic process"/>
    <property type="evidence" value="ECO:0007669"/>
    <property type="project" value="TreeGrafter"/>
</dbReference>
<gene>
    <name evidence="4" type="ORF">J437_LFUL004374</name>
</gene>
<keyword evidence="5" id="KW-1185">Reference proteome</keyword>
<organism evidence="4 5">
    <name type="scientific">Ladona fulva</name>
    <name type="common">Scarce chaser dragonfly</name>
    <name type="synonym">Libellula fulva</name>
    <dbReference type="NCBI Taxonomy" id="123851"/>
    <lineage>
        <taxon>Eukaryota</taxon>
        <taxon>Metazoa</taxon>
        <taxon>Ecdysozoa</taxon>
        <taxon>Arthropoda</taxon>
        <taxon>Hexapoda</taxon>
        <taxon>Insecta</taxon>
        <taxon>Pterygota</taxon>
        <taxon>Palaeoptera</taxon>
        <taxon>Odonata</taxon>
        <taxon>Epiprocta</taxon>
        <taxon>Anisoptera</taxon>
        <taxon>Libelluloidea</taxon>
        <taxon>Libellulidae</taxon>
        <taxon>Ladona</taxon>
    </lineage>
</organism>
<dbReference type="PANTHER" id="PTHR10677:SF25">
    <property type="entry name" value="UBIQUITIN-LIKE PROTEIN 7"/>
    <property type="match status" value="1"/>
</dbReference>
<feature type="region of interest" description="Disordered" evidence="1">
    <location>
        <begin position="380"/>
        <end position="410"/>
    </location>
</feature>
<dbReference type="CDD" id="cd17039">
    <property type="entry name" value="Ubl_ubiquitin_like"/>
    <property type="match status" value="1"/>
</dbReference>
<feature type="domain" description="Ubiquitin-like" evidence="3">
    <location>
        <begin position="167"/>
        <end position="213"/>
    </location>
</feature>
<dbReference type="PROSITE" id="PS50053">
    <property type="entry name" value="UBIQUITIN_2"/>
    <property type="match status" value="1"/>
</dbReference>
<evidence type="ECO:0000259" key="2">
    <source>
        <dbReference type="PROSITE" id="PS50030"/>
    </source>
</evidence>